<organism evidence="8 9">
    <name type="scientific">Shouchella lehensis</name>
    <dbReference type="NCBI Taxonomy" id="300825"/>
    <lineage>
        <taxon>Bacteria</taxon>
        <taxon>Bacillati</taxon>
        <taxon>Bacillota</taxon>
        <taxon>Bacilli</taxon>
        <taxon>Bacillales</taxon>
        <taxon>Bacillaceae</taxon>
        <taxon>Shouchella</taxon>
    </lineage>
</organism>
<evidence type="ECO:0000256" key="5">
    <source>
        <dbReference type="ARBA" id="ARBA00023136"/>
    </source>
</evidence>
<keyword evidence="3 6" id="KW-0812">Transmembrane</keyword>
<accession>A0A4Y7WHU0</accession>
<evidence type="ECO:0000313" key="9">
    <source>
        <dbReference type="Proteomes" id="UP000298210"/>
    </source>
</evidence>
<evidence type="ECO:0000259" key="7">
    <source>
        <dbReference type="Pfam" id="PF13396"/>
    </source>
</evidence>
<dbReference type="Pfam" id="PF13396">
    <property type="entry name" value="PLDc_N"/>
    <property type="match status" value="1"/>
</dbReference>
<dbReference type="RefSeq" id="WP_134259243.1">
    <property type="nucleotide sequence ID" value="NZ_SNUX01000003.1"/>
</dbReference>
<evidence type="ECO:0000256" key="6">
    <source>
        <dbReference type="SAM" id="Phobius"/>
    </source>
</evidence>
<feature type="domain" description="Cardiolipin synthase N-terminal" evidence="7">
    <location>
        <begin position="24"/>
        <end position="65"/>
    </location>
</feature>
<evidence type="ECO:0000256" key="1">
    <source>
        <dbReference type="ARBA" id="ARBA00004651"/>
    </source>
</evidence>
<keyword evidence="4 6" id="KW-1133">Transmembrane helix</keyword>
<dbReference type="InterPro" id="IPR027379">
    <property type="entry name" value="CLS_N"/>
</dbReference>
<proteinExistence type="predicted"/>
<reference evidence="8 9" key="1">
    <citation type="submission" date="2019-03" db="EMBL/GenBank/DDBJ databases">
        <authorList>
            <person name="Liu G."/>
        </authorList>
    </citation>
    <scope>NUCLEOTIDE SEQUENCE [LARGE SCALE GENOMIC DNA]</scope>
    <source>
        <strain evidence="8 9">DSM 19099</strain>
    </source>
</reference>
<evidence type="ECO:0000313" key="8">
    <source>
        <dbReference type="EMBL" id="TES47796.1"/>
    </source>
</evidence>
<evidence type="ECO:0000256" key="2">
    <source>
        <dbReference type="ARBA" id="ARBA00022475"/>
    </source>
</evidence>
<feature type="transmembrane region" description="Helical" evidence="6">
    <location>
        <begin position="13"/>
        <end position="32"/>
    </location>
</feature>
<dbReference type="GO" id="GO:0005886">
    <property type="term" value="C:plasma membrane"/>
    <property type="evidence" value="ECO:0007669"/>
    <property type="project" value="UniProtKB-SubCell"/>
</dbReference>
<keyword evidence="5 6" id="KW-0472">Membrane</keyword>
<evidence type="ECO:0000256" key="3">
    <source>
        <dbReference type="ARBA" id="ARBA00022692"/>
    </source>
</evidence>
<evidence type="ECO:0000256" key="4">
    <source>
        <dbReference type="ARBA" id="ARBA00022989"/>
    </source>
</evidence>
<dbReference type="Proteomes" id="UP000298210">
    <property type="component" value="Unassembled WGS sequence"/>
</dbReference>
<keyword evidence="2" id="KW-1003">Cell membrane</keyword>
<dbReference type="EMBL" id="SNUX01000003">
    <property type="protein sequence ID" value="TES47796.1"/>
    <property type="molecule type" value="Genomic_DNA"/>
</dbReference>
<protein>
    <submittedName>
        <fullName evidence="8">Transcriptional regulator</fullName>
    </submittedName>
</protein>
<comment type="caution">
    <text evidence="8">The sequence shown here is derived from an EMBL/GenBank/DDBJ whole genome shotgun (WGS) entry which is preliminary data.</text>
</comment>
<name>A0A4Y7WHU0_9BACI</name>
<sequence>MDQMNEVMDIIRLFLPLIVVQLLLMSVALFDLYRRVSVRGQKWVWVIIIIVINLLGPIAYFIFGREKSSEY</sequence>
<dbReference type="AlphaFoldDB" id="A0A4Y7WHU0"/>
<comment type="subcellular location">
    <subcellularLocation>
        <location evidence="1">Cell membrane</location>
        <topology evidence="1">Multi-pass membrane protein</topology>
    </subcellularLocation>
</comment>
<gene>
    <name evidence="8" type="ORF">E2L03_11570</name>
</gene>
<feature type="transmembrane region" description="Helical" evidence="6">
    <location>
        <begin position="44"/>
        <end position="63"/>
    </location>
</feature>